<comment type="caution">
    <text evidence="2">The sequence shown here is derived from an EMBL/GenBank/DDBJ whole genome shotgun (WGS) entry which is preliminary data.</text>
</comment>
<feature type="domain" description="Metallo-beta-lactamase" evidence="1">
    <location>
        <begin position="34"/>
        <end position="100"/>
    </location>
</feature>
<organism evidence="2 3">
    <name type="scientific">Colletotrichum nymphaeae SA-01</name>
    <dbReference type="NCBI Taxonomy" id="1460502"/>
    <lineage>
        <taxon>Eukaryota</taxon>
        <taxon>Fungi</taxon>
        <taxon>Dikarya</taxon>
        <taxon>Ascomycota</taxon>
        <taxon>Pezizomycotina</taxon>
        <taxon>Sordariomycetes</taxon>
        <taxon>Hypocreomycetidae</taxon>
        <taxon>Glomerellales</taxon>
        <taxon>Glomerellaceae</taxon>
        <taxon>Colletotrichum</taxon>
        <taxon>Colletotrichum acutatum species complex</taxon>
    </lineage>
</organism>
<protein>
    <recommendedName>
        <fullName evidence="1">Metallo-beta-lactamase domain-containing protein</fullName>
    </recommendedName>
</protein>
<dbReference type="Pfam" id="PF12706">
    <property type="entry name" value="Lactamase_B_2"/>
    <property type="match status" value="1"/>
</dbReference>
<dbReference type="AlphaFoldDB" id="A0A135TRU8"/>
<gene>
    <name evidence="2" type="ORF">CNYM01_03360</name>
</gene>
<keyword evidence="3" id="KW-1185">Reference proteome</keyword>
<dbReference type="Gene3D" id="3.60.15.10">
    <property type="entry name" value="Ribonuclease Z/Hydroxyacylglutathione hydrolase-like"/>
    <property type="match status" value="1"/>
</dbReference>
<dbReference type="PANTHER" id="PTHR43546">
    <property type="entry name" value="UPF0173 METAL-DEPENDENT HYDROLASE MJ1163-RELATED"/>
    <property type="match status" value="1"/>
</dbReference>
<accession>A0A135TRU8</accession>
<evidence type="ECO:0000259" key="1">
    <source>
        <dbReference type="Pfam" id="PF12706"/>
    </source>
</evidence>
<dbReference type="SUPFAM" id="SSF56281">
    <property type="entry name" value="Metallo-hydrolase/oxidoreductase"/>
    <property type="match status" value="1"/>
</dbReference>
<dbReference type="EMBL" id="JEMN01001036">
    <property type="protein sequence ID" value="KXH50906.1"/>
    <property type="molecule type" value="Genomic_DNA"/>
</dbReference>
<sequence length="345" mass="37863">MADFPTLEFFGATTFRLQAHGVKIFHDTWLEKPRLMKRYLELDDVQEADYILISHAHFDHLPGADRLALRTGAIVIANGEAISLLRQAGVPESQLMAVAGGERVPLFTRAVRQQAAAGTCDVVHGPPGSPPRPNPNLSSLAVHIWPSLHCLMPGTTLADMPAVFDTGHAYSGEATKFECTLDITHNMTWGLMRLHEIMPVDKMDEKLRAIADFMGDRERNVMNGFDGGQLMFNVLIDDKAVLFNSHLGAYEGIMKSVQPRPDVVVMGIAGRANLDGRPFDGSAGEFAVKMLGWLGRPRKVIWCLHDESLVPPFSVNTAPATAMVQQEVGADVIQLPYAQPLDLFS</sequence>
<dbReference type="PANTHER" id="PTHR43546:SF3">
    <property type="entry name" value="UPF0173 METAL-DEPENDENT HYDROLASE MJ1163"/>
    <property type="match status" value="1"/>
</dbReference>
<proteinExistence type="predicted"/>
<dbReference type="InterPro" id="IPR001279">
    <property type="entry name" value="Metallo-B-lactamas"/>
</dbReference>
<evidence type="ECO:0000313" key="3">
    <source>
        <dbReference type="Proteomes" id="UP000070054"/>
    </source>
</evidence>
<reference evidence="2 3" key="1">
    <citation type="submission" date="2014-02" db="EMBL/GenBank/DDBJ databases">
        <title>The genome sequence of Colletotrichum nymphaeae SA-01.</title>
        <authorList>
            <person name="Baroncelli R."/>
            <person name="Thon M.R."/>
        </authorList>
    </citation>
    <scope>NUCLEOTIDE SEQUENCE [LARGE SCALE GENOMIC DNA]</scope>
    <source>
        <strain evidence="2 3">SA-01</strain>
    </source>
</reference>
<dbReference type="Proteomes" id="UP000070054">
    <property type="component" value="Unassembled WGS sequence"/>
</dbReference>
<dbReference type="InterPro" id="IPR036866">
    <property type="entry name" value="RibonucZ/Hydroxyglut_hydro"/>
</dbReference>
<dbReference type="InterPro" id="IPR050114">
    <property type="entry name" value="UPF0173_UPF0282_UlaG_hydrolase"/>
</dbReference>
<evidence type="ECO:0000313" key="2">
    <source>
        <dbReference type="EMBL" id="KXH50906.1"/>
    </source>
</evidence>
<name>A0A135TRU8_9PEZI</name>
<dbReference type="OrthoDB" id="4311043at2759"/>